<accession>A0A916JMX8</accession>
<dbReference type="PANTHER" id="PTHR37326">
    <property type="entry name" value="BLL3975 PROTEIN"/>
    <property type="match status" value="1"/>
</dbReference>
<evidence type="ECO:0000259" key="5">
    <source>
        <dbReference type="Pfam" id="PF24827"/>
    </source>
</evidence>
<keyword evidence="3 6" id="KW-0378">Hydrolase</keyword>
<sequence>MENTFQNVPVIKKLKLDDIEHNSIAYRWLHIVSNGIGQPIYIPIIIAKGLKDGPTLGITAVVHGNELNGMSVIQRFFNGMELNKLSGTVVGVPVVNVPSLMNNERHFIDGQDLNRIMPGKKNGNRSEIYAHRVMERIVKHFDFLLDLHTASFGRVNSYYIRADLSSKMAYDLAYMQNPSIILNAPPTDGTLRGAASSLGIDAITVEVGDPNRFQKGMIRSSLTGVYNTLVFLKMYEDVIEHDNEEPVVCNNSYWIYTDLGGILQVHVSLSEQVYKDQKIATLRNVFGQILKEYHCPADGIVIGKSVNPISQTGSRIIHLGII</sequence>
<dbReference type="InterPro" id="IPR043795">
    <property type="entry name" value="N-alpha-Ac-DABA-like"/>
</dbReference>
<dbReference type="GO" id="GO:0016811">
    <property type="term" value="F:hydrolase activity, acting on carbon-nitrogen (but not peptide) bonds, in linear amides"/>
    <property type="evidence" value="ECO:0007669"/>
    <property type="project" value="InterPro"/>
</dbReference>
<dbReference type="EMBL" id="OU015584">
    <property type="protein sequence ID" value="CAG5082880.1"/>
    <property type="molecule type" value="Genomic_DNA"/>
</dbReference>
<proteinExistence type="predicted"/>
<feature type="domain" description="Succinylglutamate desuccinylase/Aspartoacylase catalytic" evidence="5">
    <location>
        <begin position="52"/>
        <end position="231"/>
    </location>
</feature>
<protein>
    <submittedName>
        <fullName evidence="6">N-alpha-acetyl-L-2,4-diaminobutyric acid deacetylase</fullName>
        <ecNumber evidence="6">3.5.1.125</ecNumber>
    </submittedName>
</protein>
<dbReference type="SUPFAM" id="SSF53187">
    <property type="entry name" value="Zn-dependent exopeptidases"/>
    <property type="match status" value="1"/>
</dbReference>
<dbReference type="GO" id="GO:0046872">
    <property type="term" value="F:metal ion binding"/>
    <property type="evidence" value="ECO:0007669"/>
    <property type="project" value="UniProtKB-KW"/>
</dbReference>
<dbReference type="CDD" id="cd06251">
    <property type="entry name" value="M14_ASTE_ASPA-like"/>
    <property type="match status" value="1"/>
</dbReference>
<gene>
    <name evidence="6" type="primary">doeB_2</name>
    <name evidence="6" type="ORF">CRYO30217_02033</name>
</gene>
<evidence type="ECO:0000256" key="2">
    <source>
        <dbReference type="ARBA" id="ARBA00022723"/>
    </source>
</evidence>
<evidence type="ECO:0000313" key="6">
    <source>
        <dbReference type="EMBL" id="CAG5082880.1"/>
    </source>
</evidence>
<dbReference type="PANTHER" id="PTHR37326:SF1">
    <property type="entry name" value="BLL3975 PROTEIN"/>
    <property type="match status" value="1"/>
</dbReference>
<dbReference type="AlphaFoldDB" id="A0A916JMX8"/>
<dbReference type="Pfam" id="PF24827">
    <property type="entry name" value="AstE_AspA_cat"/>
    <property type="match status" value="1"/>
</dbReference>
<dbReference type="Gene3D" id="3.40.630.10">
    <property type="entry name" value="Zn peptidases"/>
    <property type="match status" value="1"/>
</dbReference>
<name>A0A916JMX8_9FLAO</name>
<dbReference type="InterPro" id="IPR053138">
    <property type="entry name" value="N-alpha-Ac-DABA_deacetylase"/>
</dbReference>
<dbReference type="Proteomes" id="UP000683507">
    <property type="component" value="Chromosome"/>
</dbReference>
<dbReference type="InterPro" id="IPR055438">
    <property type="entry name" value="AstE_AspA_cat"/>
</dbReference>
<dbReference type="EC" id="3.5.1.125" evidence="6"/>
<dbReference type="RefSeq" id="WP_258542236.1">
    <property type="nucleotide sequence ID" value="NZ_OU015584.1"/>
</dbReference>
<organism evidence="6 7">
    <name type="scientific">Parvicella tangerina</name>
    <dbReference type="NCBI Taxonomy" id="2829795"/>
    <lineage>
        <taxon>Bacteria</taxon>
        <taxon>Pseudomonadati</taxon>
        <taxon>Bacteroidota</taxon>
        <taxon>Flavobacteriia</taxon>
        <taxon>Flavobacteriales</taxon>
        <taxon>Parvicellaceae</taxon>
        <taxon>Parvicella</taxon>
    </lineage>
</organism>
<comment type="cofactor">
    <cofactor evidence="1">
        <name>Zn(2+)</name>
        <dbReference type="ChEBI" id="CHEBI:29105"/>
    </cofactor>
</comment>
<reference evidence="6" key="1">
    <citation type="submission" date="2021-04" db="EMBL/GenBank/DDBJ databases">
        <authorList>
            <person name="Rodrigo-Torres L."/>
            <person name="Arahal R. D."/>
            <person name="Lucena T."/>
        </authorList>
    </citation>
    <scope>NUCLEOTIDE SEQUENCE</scope>
    <source>
        <strain evidence="6">AS29M-1</strain>
    </source>
</reference>
<keyword evidence="7" id="KW-1185">Reference proteome</keyword>
<evidence type="ECO:0000256" key="1">
    <source>
        <dbReference type="ARBA" id="ARBA00001947"/>
    </source>
</evidence>
<dbReference type="PIRSF" id="PIRSF039012">
    <property type="entry name" value="ASP"/>
    <property type="match status" value="1"/>
</dbReference>
<evidence type="ECO:0000313" key="7">
    <source>
        <dbReference type="Proteomes" id="UP000683507"/>
    </source>
</evidence>
<keyword evidence="4" id="KW-0862">Zinc</keyword>
<keyword evidence="2" id="KW-0479">Metal-binding</keyword>
<dbReference type="GO" id="GO:0016788">
    <property type="term" value="F:hydrolase activity, acting on ester bonds"/>
    <property type="evidence" value="ECO:0007669"/>
    <property type="project" value="InterPro"/>
</dbReference>
<dbReference type="KEGG" id="ptan:CRYO30217_02033"/>
<evidence type="ECO:0000256" key="3">
    <source>
        <dbReference type="ARBA" id="ARBA00022801"/>
    </source>
</evidence>
<evidence type="ECO:0000256" key="4">
    <source>
        <dbReference type="ARBA" id="ARBA00022833"/>
    </source>
</evidence>